<protein>
    <recommendedName>
        <fullName evidence="4">F-box domain-containing protein</fullName>
    </recommendedName>
</protein>
<dbReference type="InterPro" id="IPR032675">
    <property type="entry name" value="LRR_dom_sf"/>
</dbReference>
<organism evidence="2 3">
    <name type="scientific">Leucocoprinus leucothites</name>
    <dbReference type="NCBI Taxonomy" id="201217"/>
    <lineage>
        <taxon>Eukaryota</taxon>
        <taxon>Fungi</taxon>
        <taxon>Dikarya</taxon>
        <taxon>Basidiomycota</taxon>
        <taxon>Agaricomycotina</taxon>
        <taxon>Agaricomycetes</taxon>
        <taxon>Agaricomycetidae</taxon>
        <taxon>Agaricales</taxon>
        <taxon>Agaricineae</taxon>
        <taxon>Agaricaceae</taxon>
        <taxon>Leucocoprinus</taxon>
    </lineage>
</organism>
<dbReference type="OrthoDB" id="3365698at2759"/>
<accession>A0A8H5FYB2</accession>
<dbReference type="EMBL" id="JAACJO010000010">
    <property type="protein sequence ID" value="KAF5353248.1"/>
    <property type="molecule type" value="Genomic_DNA"/>
</dbReference>
<comment type="caution">
    <text evidence="2">The sequence shown here is derived from an EMBL/GenBank/DDBJ whole genome shotgun (WGS) entry which is preliminary data.</text>
</comment>
<reference evidence="2 3" key="1">
    <citation type="journal article" date="2020" name="ISME J.">
        <title>Uncovering the hidden diversity of litter-decomposition mechanisms in mushroom-forming fungi.</title>
        <authorList>
            <person name="Floudas D."/>
            <person name="Bentzer J."/>
            <person name="Ahren D."/>
            <person name="Johansson T."/>
            <person name="Persson P."/>
            <person name="Tunlid A."/>
        </authorList>
    </citation>
    <scope>NUCLEOTIDE SEQUENCE [LARGE SCALE GENOMIC DNA]</scope>
    <source>
        <strain evidence="2 3">CBS 146.42</strain>
    </source>
</reference>
<feature type="coiled-coil region" evidence="1">
    <location>
        <begin position="23"/>
        <end position="57"/>
    </location>
</feature>
<sequence length="627" mass="71969">MAFYPRSGLVLSPDMTARIRTYIGEREKKIKAVEEEISQLRGRMESLGAKKERLRIKLESHNAFISPIRRLHPEILQEVFKHCLPVAHNAVMCNREAPLLLGQVCTHWRRLSTNSPELWTSLNIIVAPVFAGVQKMPPHEEISAWLSRSGALPLSISLFSTYSPTTSTEKIDPIHSPYIDILDVYKSRWKSIWINIPAHSFHTHFFSRFSASDVPLLEEIHVQGHLFPNSPPLMHGPSFDLKNLSREDSILRAPRLRSISVFPVGPQLLQIPLKWENITKLNLSRNIYHYYEVTRVLILCTNLEACVISSMELRGDAGDSTIDISLPRLQYLSIIDDLDIERNISLLLKGLHTPNLRHLAYERRLHWTLPGYGLEEIIETLSIFLKRLIHPLEEMELSADSILDYDVMQFLDLVPSVKRLALKSTGRPVDLRAIPYPSRDPVFLFGNSQLLTLTPGKGGWSVPPRRNPHVPAFDDDTSGDWDITLDAESDHDQQQTSSQHDQEQLSTKKWLCPNLEVVQFTGSMFDDNTMLKFLKARTIHHQKHNVARLRKASIVFVSGREQESSTVAELETLERETSLKVKVMWHKTAKTRARQKRHHYSPYDGLEAAPNSSFGEYWYAHRRFLCF</sequence>
<evidence type="ECO:0000256" key="1">
    <source>
        <dbReference type="SAM" id="Coils"/>
    </source>
</evidence>
<dbReference type="AlphaFoldDB" id="A0A8H5FYB2"/>
<name>A0A8H5FYB2_9AGAR</name>
<proteinExistence type="predicted"/>
<dbReference type="Proteomes" id="UP000559027">
    <property type="component" value="Unassembled WGS sequence"/>
</dbReference>
<gene>
    <name evidence="2" type="ORF">D9756_008018</name>
</gene>
<dbReference type="Gene3D" id="1.20.1280.50">
    <property type="match status" value="1"/>
</dbReference>
<keyword evidence="1" id="KW-0175">Coiled coil</keyword>
<evidence type="ECO:0000313" key="2">
    <source>
        <dbReference type="EMBL" id="KAF5353248.1"/>
    </source>
</evidence>
<keyword evidence="3" id="KW-1185">Reference proteome</keyword>
<evidence type="ECO:0000313" key="3">
    <source>
        <dbReference type="Proteomes" id="UP000559027"/>
    </source>
</evidence>
<dbReference type="Gene3D" id="3.80.10.10">
    <property type="entry name" value="Ribonuclease Inhibitor"/>
    <property type="match status" value="1"/>
</dbReference>
<evidence type="ECO:0008006" key="4">
    <source>
        <dbReference type="Google" id="ProtNLM"/>
    </source>
</evidence>
<dbReference type="SUPFAM" id="SSF52047">
    <property type="entry name" value="RNI-like"/>
    <property type="match status" value="1"/>
</dbReference>